<keyword evidence="1" id="KW-0732">Signal</keyword>
<geneLocation type="plasmid" evidence="3">
    <name>p1</name>
</geneLocation>
<dbReference type="AlphaFoldDB" id="A0AAU8BTT5"/>
<dbReference type="EMBL" id="CP115922">
    <property type="protein sequence ID" value="XCD19263.1"/>
    <property type="molecule type" value="Genomic_DNA"/>
</dbReference>
<dbReference type="InterPro" id="IPR036249">
    <property type="entry name" value="Thioredoxin-like_sf"/>
</dbReference>
<evidence type="ECO:0000313" key="3">
    <source>
        <dbReference type="EMBL" id="XCD19263.1"/>
    </source>
</evidence>
<dbReference type="CDD" id="cd03023">
    <property type="entry name" value="DsbA_Com1_like"/>
    <property type="match status" value="1"/>
</dbReference>
<dbReference type="SUPFAM" id="SSF52833">
    <property type="entry name" value="Thioredoxin-like"/>
    <property type="match status" value="1"/>
</dbReference>
<feature type="signal peptide" evidence="1">
    <location>
        <begin position="1"/>
        <end position="21"/>
    </location>
</feature>
<sequence length="251" mass="27821">MLLKKVTLTFICALSAASAIAHEITQQEFNNLLKNAFRDNPELLLSGFKQTQSLVARMKDQEDKARLAQLERAVFFDPSTPVHNPNGVVKVVEFFDYRCGACKRVAAAMKTLATEDQNVQIIYKPVAVLGESSSHLAKIALAVHKISPNQYPAYHSQLMSHPQPSVEIAYELAKLLNINSDRVADVANSIEIEDQLATNVQLFMDLGLTGTPTIFVERTKYPGVTALTTLGPEVRKYLNDESLRISKASFE</sequence>
<dbReference type="Pfam" id="PF01323">
    <property type="entry name" value="DSBA"/>
    <property type="match status" value="1"/>
</dbReference>
<accession>A0AAU8BTT5</accession>
<feature type="domain" description="DSBA-like thioredoxin" evidence="2">
    <location>
        <begin position="91"/>
        <end position="230"/>
    </location>
</feature>
<dbReference type="GO" id="GO:0016491">
    <property type="term" value="F:oxidoreductase activity"/>
    <property type="evidence" value="ECO:0007669"/>
    <property type="project" value="InterPro"/>
</dbReference>
<feature type="chain" id="PRO_5043694909" evidence="1">
    <location>
        <begin position="22"/>
        <end position="251"/>
    </location>
</feature>
<dbReference type="Gene3D" id="3.40.30.10">
    <property type="entry name" value="Glutaredoxin"/>
    <property type="match status" value="1"/>
</dbReference>
<proteinExistence type="predicted"/>
<keyword evidence="3" id="KW-0614">Plasmid</keyword>
<dbReference type="RefSeq" id="WP_353500381.1">
    <property type="nucleotide sequence ID" value="NZ_CP115922.1"/>
</dbReference>
<organism evidence="3">
    <name type="scientific">Vibrio chaetopteri</name>
    <dbReference type="NCBI Taxonomy" id="3016528"/>
    <lineage>
        <taxon>Bacteria</taxon>
        <taxon>Pseudomonadati</taxon>
        <taxon>Pseudomonadota</taxon>
        <taxon>Gammaproteobacteria</taxon>
        <taxon>Vibrionales</taxon>
        <taxon>Vibrionaceae</taxon>
        <taxon>Vibrio</taxon>
    </lineage>
</organism>
<dbReference type="InterPro" id="IPR001853">
    <property type="entry name" value="DSBA-like_thioredoxin_dom"/>
</dbReference>
<dbReference type="KEGG" id="vck:PG915_24200"/>
<evidence type="ECO:0000256" key="1">
    <source>
        <dbReference type="SAM" id="SignalP"/>
    </source>
</evidence>
<reference evidence="3" key="1">
    <citation type="submission" date="2023-01" db="EMBL/GenBank/DDBJ databases">
        <title>Vibrio sp. CB1-14 genome sequencing.</title>
        <authorList>
            <person name="Otstavnykh N."/>
            <person name="Isaeva M."/>
            <person name="Meleshko D."/>
        </authorList>
    </citation>
    <scope>NUCLEOTIDE SEQUENCE</scope>
    <source>
        <strain evidence="3">CB1-14</strain>
        <plasmid evidence="3">p1</plasmid>
    </source>
</reference>
<protein>
    <submittedName>
        <fullName evidence="3">DsbA family protein</fullName>
    </submittedName>
</protein>
<gene>
    <name evidence="3" type="ORF">PG915_24200</name>
</gene>
<name>A0AAU8BTT5_9VIBR</name>
<evidence type="ECO:0000259" key="2">
    <source>
        <dbReference type="Pfam" id="PF01323"/>
    </source>
</evidence>